<dbReference type="Gene3D" id="3.20.20.410">
    <property type="entry name" value="Protein of unknown function UPF0759"/>
    <property type="match status" value="1"/>
</dbReference>
<dbReference type="AlphaFoldDB" id="A0A7J2TGV2"/>
<gene>
    <name evidence="1" type="ORF">ENP88_02245</name>
</gene>
<dbReference type="InterPro" id="IPR036520">
    <property type="entry name" value="UPF0759_sf"/>
</dbReference>
<comment type="caution">
    <text evidence="1">The sequence shown here is derived from an EMBL/GenBank/DDBJ whole genome shotgun (WGS) entry which is preliminary data.</text>
</comment>
<dbReference type="PANTHER" id="PTHR30348">
    <property type="entry name" value="UNCHARACTERIZED PROTEIN YECE"/>
    <property type="match status" value="1"/>
</dbReference>
<organism evidence="1">
    <name type="scientific">Archaeoglobus fulgidus</name>
    <dbReference type="NCBI Taxonomy" id="2234"/>
    <lineage>
        <taxon>Archaea</taxon>
        <taxon>Methanobacteriati</taxon>
        <taxon>Methanobacteriota</taxon>
        <taxon>Archaeoglobi</taxon>
        <taxon>Archaeoglobales</taxon>
        <taxon>Archaeoglobaceae</taxon>
        <taxon>Archaeoglobus</taxon>
    </lineage>
</organism>
<proteinExistence type="predicted"/>
<dbReference type="SUPFAM" id="SSF117396">
    <property type="entry name" value="TM1631-like"/>
    <property type="match status" value="1"/>
</dbReference>
<dbReference type="InterPro" id="IPR002763">
    <property type="entry name" value="DUF72"/>
</dbReference>
<dbReference type="Pfam" id="PF01904">
    <property type="entry name" value="DUF72"/>
    <property type="match status" value="1"/>
</dbReference>
<dbReference type="PANTHER" id="PTHR30348:SF4">
    <property type="entry name" value="DUF72 DOMAIN-CONTAINING PROTEIN"/>
    <property type="match status" value="1"/>
</dbReference>
<protein>
    <submittedName>
        <fullName evidence="1">DUF72 domain-containing protein</fullName>
    </submittedName>
</protein>
<dbReference type="EMBL" id="DSLA01000036">
    <property type="protein sequence ID" value="HEH34979.1"/>
    <property type="molecule type" value="Genomic_DNA"/>
</dbReference>
<reference evidence="1" key="1">
    <citation type="journal article" date="2020" name="mSystems">
        <title>Genome- and Community-Level Interaction Insights into Carbon Utilization and Element Cycling Functions of Hydrothermarchaeota in Hydrothermal Sediment.</title>
        <authorList>
            <person name="Zhou Z."/>
            <person name="Liu Y."/>
            <person name="Xu W."/>
            <person name="Pan J."/>
            <person name="Luo Z.H."/>
            <person name="Li M."/>
        </authorList>
    </citation>
    <scope>NUCLEOTIDE SEQUENCE [LARGE SCALE GENOMIC DNA]</scope>
    <source>
        <strain evidence="1">SpSt-26</strain>
    </source>
</reference>
<sequence length="230" mass="27388">MMKIGCCGFPISMEKYFKSFEVVEVQKTFYKPPSLETAKKWRKMAPKSFEFTVKAWQVITHPPSSPTYRKVGLEIKEAGFFKPVKAVFEAWDFIRKFSKALKARFILFQTPRSFKESEENVRNMKEFFGSIEREFIFGWEARGWRNEAVRKICEELSLIHVVDPFESPPAYGNLRYFRIHKNRSDDEIRSLLKIADYVMFNNPYMLRDAEKLKTWRDELERKNSESSEKL</sequence>
<name>A0A7J2TGV2_ARCFL</name>
<accession>A0A7J2TGV2</accession>
<evidence type="ECO:0000313" key="1">
    <source>
        <dbReference type="EMBL" id="HEH34979.1"/>
    </source>
</evidence>